<keyword evidence="2" id="KW-1185">Reference proteome</keyword>
<sequence>MFGVRRGAVKALRAHSLITRNLFFPRHHQGTSKTYLRCHRGVKNRLKMLIYNS</sequence>
<evidence type="ECO:0000313" key="1">
    <source>
        <dbReference type="EMBL" id="SFI29205.1"/>
    </source>
</evidence>
<reference evidence="2" key="1">
    <citation type="submission" date="2016-10" db="EMBL/GenBank/DDBJ databases">
        <authorList>
            <person name="Varghese N."/>
            <person name="Submissions S."/>
        </authorList>
    </citation>
    <scope>NUCLEOTIDE SEQUENCE [LARGE SCALE GENOMIC DNA]</scope>
    <source>
        <strain evidence="2">LMG 22563</strain>
    </source>
</reference>
<protein>
    <submittedName>
        <fullName evidence="1">Uncharacterized protein</fullName>
    </submittedName>
</protein>
<dbReference type="STRING" id="289370.SAMN05216602_0515"/>
<evidence type="ECO:0000313" key="2">
    <source>
        <dbReference type="Proteomes" id="UP000183018"/>
    </source>
</evidence>
<organism evidence="1 2">
    <name type="scientific">Phytopseudomonas argentinensis</name>
    <dbReference type="NCBI Taxonomy" id="289370"/>
    <lineage>
        <taxon>Bacteria</taxon>
        <taxon>Pseudomonadati</taxon>
        <taxon>Pseudomonadota</taxon>
        <taxon>Gammaproteobacteria</taxon>
        <taxon>Pseudomonadales</taxon>
        <taxon>Pseudomonadaceae</taxon>
        <taxon>Phytopseudomonas</taxon>
    </lineage>
</organism>
<dbReference type="AlphaFoldDB" id="A0A1I3H0C0"/>
<gene>
    <name evidence="1" type="ORF">SAMN05216602_0515</name>
</gene>
<dbReference type="Proteomes" id="UP000183018">
    <property type="component" value="Unassembled WGS sequence"/>
</dbReference>
<name>A0A1I3H0C0_9GAMM</name>
<proteinExistence type="predicted"/>
<accession>A0A1I3H0C0</accession>
<dbReference type="EMBL" id="FORC01000001">
    <property type="protein sequence ID" value="SFI29205.1"/>
    <property type="molecule type" value="Genomic_DNA"/>
</dbReference>